<dbReference type="Pfam" id="PF01973">
    <property type="entry name" value="MptE-like"/>
    <property type="match status" value="1"/>
</dbReference>
<evidence type="ECO:0000259" key="1">
    <source>
        <dbReference type="Pfam" id="PF01973"/>
    </source>
</evidence>
<comment type="caution">
    <text evidence="2">The sequence shown here is derived from an EMBL/GenBank/DDBJ whole genome shotgun (WGS) entry which is preliminary data.</text>
</comment>
<protein>
    <submittedName>
        <fullName evidence="2">DUF115 domain-containing protein</fullName>
    </submittedName>
</protein>
<dbReference type="AlphaFoldDB" id="A0A9X1ZGQ6"/>
<proteinExistence type="predicted"/>
<organism evidence="2 3">
    <name type="scientific">Shewanella pneumatophori</name>
    <dbReference type="NCBI Taxonomy" id="314092"/>
    <lineage>
        <taxon>Bacteria</taxon>
        <taxon>Pseudomonadati</taxon>
        <taxon>Pseudomonadota</taxon>
        <taxon>Gammaproteobacteria</taxon>
        <taxon>Alteromonadales</taxon>
        <taxon>Shewanellaceae</taxon>
        <taxon>Shewanella</taxon>
    </lineage>
</organism>
<gene>
    <name evidence="2" type="ORF">L2740_14040</name>
</gene>
<feature type="domain" description="6-hydroxymethylpterin diphosphokinase MptE-like" evidence="1">
    <location>
        <begin position="199"/>
        <end position="367"/>
    </location>
</feature>
<dbReference type="PANTHER" id="PTHR41786:SF1">
    <property type="entry name" value="6-HYDROXYMETHYLPTERIN DIPHOSPHOKINASE MPTE-LIKE DOMAIN-CONTAINING PROTEIN"/>
    <property type="match status" value="1"/>
</dbReference>
<dbReference type="RefSeq" id="WP_248950769.1">
    <property type="nucleotide sequence ID" value="NZ_JAKILB010000008.1"/>
</dbReference>
<dbReference type="Proteomes" id="UP001139293">
    <property type="component" value="Unassembled WGS sequence"/>
</dbReference>
<name>A0A9X1ZGQ6_9GAMM</name>
<keyword evidence="3" id="KW-1185">Reference proteome</keyword>
<evidence type="ECO:0000313" key="3">
    <source>
        <dbReference type="Proteomes" id="UP001139293"/>
    </source>
</evidence>
<evidence type="ECO:0000313" key="2">
    <source>
        <dbReference type="EMBL" id="MCL1139665.1"/>
    </source>
</evidence>
<sequence>MTELFTSNLNIISQRWPAVASQLTLAKFDHFDANLVTGQNQTISIDGIQLSSRHNRLAEAQLFIEQLPKNCIDVTVYGVGMGDVISLLCDDSIIDDSLQTPVKMKLKTITVCPLNFSLFALLLCYTDQSEWLTDPRVNIKSELMQDVTDGPYIAITPDLLLIDDSNASLRDLLVYENNRAYANQRSQDNETTFLERLAANQYLLKRDPDAAILKEQFSQSTAYVIGTGPSLEQHYQFLAKERLKPLGKRPIFIAVDTALTPLISNGVIPDIVVSIEQNITREHFPQTLADDINLVYFPTVPTDVIEWWPGPKYNAYSQHVKYDAINKQLTKLRLFSNGSVLHPAIDLAVHLQASDITLFGSDFCYPNNKTHAHWQDGALGLKAEHAKHWVFNGLGEKVATELNFRGYLRSLEQYISAKPDVSFYQSSLSSARIKGACFKECN</sequence>
<reference evidence="2" key="1">
    <citation type="submission" date="2022-01" db="EMBL/GenBank/DDBJ databases">
        <title>Whole genome-based taxonomy of the Shewanellaceae.</title>
        <authorList>
            <person name="Martin-Rodriguez A.J."/>
        </authorList>
    </citation>
    <scope>NUCLEOTIDE SEQUENCE</scope>
    <source>
        <strain evidence="2">KCTC 23973</strain>
    </source>
</reference>
<dbReference type="InterPro" id="IPR002826">
    <property type="entry name" value="MptE-like"/>
</dbReference>
<dbReference type="PANTHER" id="PTHR41786">
    <property type="entry name" value="MOTILITY ACCESSORY FACTOR MAF"/>
    <property type="match status" value="1"/>
</dbReference>
<dbReference type="EMBL" id="JAKILB010000008">
    <property type="protein sequence ID" value="MCL1139665.1"/>
    <property type="molecule type" value="Genomic_DNA"/>
</dbReference>
<accession>A0A9X1ZGQ6</accession>